<name>A0AAV4ABG8_9GAST</name>
<dbReference type="GO" id="GO:0061512">
    <property type="term" value="P:protein localization to cilium"/>
    <property type="evidence" value="ECO:0007669"/>
    <property type="project" value="TreeGrafter"/>
</dbReference>
<dbReference type="InterPro" id="IPR000007">
    <property type="entry name" value="Tubby_C"/>
</dbReference>
<dbReference type="FunFam" id="3.20.90.10:FF:000007">
    <property type="match status" value="1"/>
</dbReference>
<evidence type="ECO:0000256" key="4">
    <source>
        <dbReference type="RuleBase" id="RU361125"/>
    </source>
</evidence>
<evidence type="ECO:0000313" key="7">
    <source>
        <dbReference type="EMBL" id="GFO03599.1"/>
    </source>
</evidence>
<keyword evidence="8" id="KW-1185">Reference proteome</keyword>
<dbReference type="SUPFAM" id="SSF54518">
    <property type="entry name" value="Tubby C-terminal domain-like"/>
    <property type="match status" value="2"/>
</dbReference>
<feature type="compositionally biased region" description="Basic residues" evidence="5">
    <location>
        <begin position="39"/>
        <end position="50"/>
    </location>
</feature>
<dbReference type="EMBL" id="BLXT01003727">
    <property type="protein sequence ID" value="GFO03599.1"/>
    <property type="molecule type" value="Genomic_DNA"/>
</dbReference>
<reference evidence="7 8" key="1">
    <citation type="journal article" date="2021" name="Elife">
        <title>Chloroplast acquisition without the gene transfer in kleptoplastic sea slugs, Plakobranchus ocellatus.</title>
        <authorList>
            <person name="Maeda T."/>
            <person name="Takahashi S."/>
            <person name="Yoshida T."/>
            <person name="Shimamura S."/>
            <person name="Takaki Y."/>
            <person name="Nagai Y."/>
            <person name="Toyoda A."/>
            <person name="Suzuki Y."/>
            <person name="Arimoto A."/>
            <person name="Ishii H."/>
            <person name="Satoh N."/>
            <person name="Nishiyama T."/>
            <person name="Hasebe M."/>
            <person name="Maruyama T."/>
            <person name="Minagawa J."/>
            <person name="Obokata J."/>
            <person name="Shigenobu S."/>
        </authorList>
    </citation>
    <scope>NUCLEOTIDE SEQUENCE [LARGE SCALE GENOMIC DNA]</scope>
</reference>
<comment type="similarity">
    <text evidence="2 4">Belongs to the TUB family.</text>
</comment>
<evidence type="ECO:0000256" key="5">
    <source>
        <dbReference type="SAM" id="MobiDB-lite"/>
    </source>
</evidence>
<sequence length="368" mass="41906">MDVGLAALTAMKLWKTAGHRQAIIARYSDSAPDTLPKDKTKKKKSKKKKSKDLNSEVEEHAENDTLSPPSSAGGGRPYTPDPSELDDFVMRPAPQGVTMKCRITRDKRGVDRNIYPTYFLHLEQDNNRKVFLLAGRKRKKSATSNYLISTDPTDLTRNGEAYCGKLRSNLLGTQFTLYDNGDNPKKAAPHGARQEMVAMAYETNVLGFKGPRKMTIIIPGMTSEHQRVNIKPQGQHDGLIERWKRKNMENLLELHNKTPVWNDGQYRQHDGLIERWKRKNMENLLELHNKTPVWNDDTQSYVLNFHGRVTQASVKNFQIVHDNDVDYIVMQFGRVAEDVFTMDYNYPMCALQAFGIALSSFDGKLACE</sequence>
<comment type="subcellular location">
    <subcellularLocation>
        <location evidence="1">Cytoplasm</location>
    </subcellularLocation>
</comment>
<dbReference type="AlphaFoldDB" id="A0AAV4ABG8"/>
<evidence type="ECO:0000313" key="8">
    <source>
        <dbReference type="Proteomes" id="UP000735302"/>
    </source>
</evidence>
<dbReference type="InterPro" id="IPR025659">
    <property type="entry name" value="Tubby-like_C"/>
</dbReference>
<accession>A0AAV4ABG8</accession>
<evidence type="ECO:0000256" key="2">
    <source>
        <dbReference type="ARBA" id="ARBA00007129"/>
    </source>
</evidence>
<protein>
    <recommendedName>
        <fullName evidence="4">Tubby-like protein</fullName>
    </recommendedName>
</protein>
<dbReference type="GO" id="GO:0005737">
    <property type="term" value="C:cytoplasm"/>
    <property type="evidence" value="ECO:0007669"/>
    <property type="project" value="UniProtKB-SubCell"/>
</dbReference>
<evidence type="ECO:0000256" key="1">
    <source>
        <dbReference type="ARBA" id="ARBA00004496"/>
    </source>
</evidence>
<feature type="compositionally biased region" description="Basic and acidic residues" evidence="5">
    <location>
        <begin position="51"/>
        <end position="63"/>
    </location>
</feature>
<dbReference type="InterPro" id="IPR018066">
    <property type="entry name" value="Tubby_C_CS"/>
</dbReference>
<keyword evidence="3" id="KW-0963">Cytoplasm</keyword>
<feature type="domain" description="Tubby C-terminal" evidence="6">
    <location>
        <begin position="268"/>
        <end position="362"/>
    </location>
</feature>
<evidence type="ECO:0000259" key="6">
    <source>
        <dbReference type="Pfam" id="PF01167"/>
    </source>
</evidence>
<dbReference type="PROSITE" id="PS01200">
    <property type="entry name" value="TUB_1"/>
    <property type="match status" value="1"/>
</dbReference>
<feature type="region of interest" description="Disordered" evidence="5">
    <location>
        <begin position="26"/>
        <end position="91"/>
    </location>
</feature>
<comment type="caution">
    <text evidence="7">The sequence shown here is derived from an EMBL/GenBank/DDBJ whole genome shotgun (WGS) entry which is preliminary data.</text>
</comment>
<dbReference type="PANTHER" id="PTHR16517:SF7">
    <property type="entry name" value="PROTEIN KING TUBBY"/>
    <property type="match status" value="1"/>
</dbReference>
<dbReference type="GO" id="GO:0005929">
    <property type="term" value="C:cilium"/>
    <property type="evidence" value="ECO:0007669"/>
    <property type="project" value="TreeGrafter"/>
</dbReference>
<organism evidence="7 8">
    <name type="scientific">Plakobranchus ocellatus</name>
    <dbReference type="NCBI Taxonomy" id="259542"/>
    <lineage>
        <taxon>Eukaryota</taxon>
        <taxon>Metazoa</taxon>
        <taxon>Spiralia</taxon>
        <taxon>Lophotrochozoa</taxon>
        <taxon>Mollusca</taxon>
        <taxon>Gastropoda</taxon>
        <taxon>Heterobranchia</taxon>
        <taxon>Euthyneura</taxon>
        <taxon>Panpulmonata</taxon>
        <taxon>Sacoglossa</taxon>
        <taxon>Placobranchoidea</taxon>
        <taxon>Plakobranchidae</taxon>
        <taxon>Plakobranchus</taxon>
    </lineage>
</organism>
<dbReference type="PROSITE" id="PS01201">
    <property type="entry name" value="TUB_2"/>
    <property type="match status" value="1"/>
</dbReference>
<dbReference type="Gene3D" id="3.20.90.10">
    <property type="entry name" value="Tubby Protein, Chain A"/>
    <property type="match status" value="2"/>
</dbReference>
<dbReference type="FunFam" id="3.20.90.10:FF:000001">
    <property type="entry name" value="Tubby-like protein"/>
    <property type="match status" value="1"/>
</dbReference>
<feature type="domain" description="Tubby C-terminal" evidence="6">
    <location>
        <begin position="90"/>
        <end position="263"/>
    </location>
</feature>
<dbReference type="PRINTS" id="PR01573">
    <property type="entry name" value="SUPERTUBBY"/>
</dbReference>
<dbReference type="Proteomes" id="UP000735302">
    <property type="component" value="Unassembled WGS sequence"/>
</dbReference>
<proteinExistence type="inferred from homology"/>
<dbReference type="Pfam" id="PF01167">
    <property type="entry name" value="Tub"/>
    <property type="match status" value="2"/>
</dbReference>
<evidence type="ECO:0000256" key="3">
    <source>
        <dbReference type="ARBA" id="ARBA00022490"/>
    </source>
</evidence>
<dbReference type="PANTHER" id="PTHR16517">
    <property type="entry name" value="TUBBY-RELATED"/>
    <property type="match status" value="1"/>
</dbReference>
<gene>
    <name evidence="7" type="ORF">PoB_003010400</name>
</gene>